<sequence>MLAMSVPEDVSGFYTIEERELLLGGYGAKVDAKLTRLHQGNFCEHIIKMSREQLIRLADTFSQQYLGIDRLRTAPVLL</sequence>
<protein>
    <submittedName>
        <fullName evidence="1">Uncharacterized protein</fullName>
    </submittedName>
</protein>
<dbReference type="Proteomes" id="UP000032568">
    <property type="component" value="Chromosome pTact"/>
</dbReference>
<evidence type="ECO:0000313" key="2">
    <source>
        <dbReference type="Proteomes" id="UP000032568"/>
    </source>
</evidence>
<organism evidence="1 2">
    <name type="scientific">Thalassomonas actiniarum</name>
    <dbReference type="NCBI Taxonomy" id="485447"/>
    <lineage>
        <taxon>Bacteria</taxon>
        <taxon>Pseudomonadati</taxon>
        <taxon>Pseudomonadota</taxon>
        <taxon>Gammaproteobacteria</taxon>
        <taxon>Alteromonadales</taxon>
        <taxon>Colwelliaceae</taxon>
        <taxon>Thalassomonas</taxon>
    </lineage>
</organism>
<dbReference type="RefSeq" id="WP_044831096.1">
    <property type="nucleotide sequence ID" value="NZ_CP059736.1"/>
</dbReference>
<proteinExistence type="predicted"/>
<evidence type="ECO:0000313" key="1">
    <source>
        <dbReference type="EMBL" id="WDE02248.1"/>
    </source>
</evidence>
<dbReference type="EMBL" id="CP059736">
    <property type="protein sequence ID" value="WDE02248.1"/>
    <property type="molecule type" value="Genomic_DNA"/>
</dbReference>
<reference evidence="1 2" key="1">
    <citation type="journal article" date="2015" name="Genome Announc.">
        <title>Draft Genome Sequences of Marine Isolates of Thalassomonas viridans and Thalassomonas actiniarum.</title>
        <authorList>
            <person name="Olonade I."/>
            <person name="van Zyl L.J."/>
            <person name="Trindade M."/>
        </authorList>
    </citation>
    <scope>NUCLEOTIDE SEQUENCE [LARGE SCALE GENOMIC DNA]</scope>
    <source>
        <strain evidence="1 2">A5K-106</strain>
    </source>
</reference>
<dbReference type="AlphaFoldDB" id="A0AAF0C656"/>
<gene>
    <name evidence="1" type="ORF">SG35_031320</name>
</gene>
<name>A0AAF0C656_9GAMM</name>
<accession>A0AAF0C656</accession>
<keyword evidence="2" id="KW-1185">Reference proteome</keyword>
<reference evidence="1 2" key="2">
    <citation type="journal article" date="2022" name="Mar. Drugs">
        <title>Bioassay-Guided Fractionation Leads to the Detection of Cholic Acid Generated by the Rare Thalassomonas sp.</title>
        <authorList>
            <person name="Pheiffer F."/>
            <person name="Schneider Y.K."/>
            <person name="Hansen E.H."/>
            <person name="Andersen J.H."/>
            <person name="Isaksson J."/>
            <person name="Busche T."/>
            <person name="R C."/>
            <person name="Kalinowski J."/>
            <person name="Zyl L.V."/>
            <person name="Trindade M."/>
        </authorList>
    </citation>
    <scope>NUCLEOTIDE SEQUENCE [LARGE SCALE GENOMIC DNA]</scope>
    <source>
        <strain evidence="1 2">A5K-106</strain>
    </source>
</reference>
<dbReference type="KEGG" id="tact:SG35_031320"/>